<keyword evidence="3" id="KW-1185">Reference proteome</keyword>
<evidence type="ECO:0000313" key="3">
    <source>
        <dbReference type="Proteomes" id="UP001281614"/>
    </source>
</evidence>
<accession>A0AAD9YHB3</accession>
<protein>
    <submittedName>
        <fullName evidence="2">Uncharacterized protein</fullName>
    </submittedName>
</protein>
<reference evidence="2" key="1">
    <citation type="submission" date="2023-02" db="EMBL/GenBank/DDBJ databases">
        <title>Colletotrichum kahawae CIFC_Que2 genome sequencing and assembly.</title>
        <authorList>
            <person name="Baroncelli R."/>
        </authorList>
    </citation>
    <scope>NUCLEOTIDE SEQUENCE</scope>
    <source>
        <strain evidence="2">CIFC_Que2</strain>
    </source>
</reference>
<proteinExistence type="predicted"/>
<gene>
    <name evidence="2" type="ORF">CKAH01_04806</name>
</gene>
<name>A0AAD9YHB3_COLKA</name>
<dbReference type="EMBL" id="VYYT01000135">
    <property type="protein sequence ID" value="KAK2764641.1"/>
    <property type="molecule type" value="Genomic_DNA"/>
</dbReference>
<dbReference type="AlphaFoldDB" id="A0AAD9YHB3"/>
<feature type="compositionally biased region" description="Polar residues" evidence="1">
    <location>
        <begin position="41"/>
        <end position="51"/>
    </location>
</feature>
<dbReference type="Proteomes" id="UP001281614">
    <property type="component" value="Unassembled WGS sequence"/>
</dbReference>
<evidence type="ECO:0000256" key="1">
    <source>
        <dbReference type="SAM" id="MobiDB-lite"/>
    </source>
</evidence>
<evidence type="ECO:0000313" key="2">
    <source>
        <dbReference type="EMBL" id="KAK2764641.1"/>
    </source>
</evidence>
<feature type="region of interest" description="Disordered" evidence="1">
    <location>
        <begin position="26"/>
        <end position="51"/>
    </location>
</feature>
<sequence length="120" mass="13256">MQNIISASLNSNATFGETNHGATTVGCRNTAPVARPDLTRSRGNLFNDTEPNTTQYNAWQRFFMPKRPGKVRISTSIFTLQSGLPRPTRSQGHFDSGEVYENVPSAAYGNAMRLFESVVE</sequence>
<comment type="caution">
    <text evidence="2">The sequence shown here is derived from an EMBL/GenBank/DDBJ whole genome shotgun (WGS) entry which is preliminary data.</text>
</comment>
<organism evidence="2 3">
    <name type="scientific">Colletotrichum kahawae</name>
    <name type="common">Coffee berry disease fungus</name>
    <dbReference type="NCBI Taxonomy" id="34407"/>
    <lineage>
        <taxon>Eukaryota</taxon>
        <taxon>Fungi</taxon>
        <taxon>Dikarya</taxon>
        <taxon>Ascomycota</taxon>
        <taxon>Pezizomycotina</taxon>
        <taxon>Sordariomycetes</taxon>
        <taxon>Hypocreomycetidae</taxon>
        <taxon>Glomerellales</taxon>
        <taxon>Glomerellaceae</taxon>
        <taxon>Colletotrichum</taxon>
        <taxon>Colletotrichum gloeosporioides species complex</taxon>
    </lineage>
</organism>